<dbReference type="Proteomes" id="UP000039370">
    <property type="component" value="Unassembled WGS sequence"/>
</dbReference>
<evidence type="ECO:0000256" key="5">
    <source>
        <dbReference type="ARBA" id="ARBA00035201"/>
    </source>
</evidence>
<evidence type="ECO:0000256" key="1">
    <source>
        <dbReference type="ARBA" id="ARBA00006227"/>
    </source>
</evidence>
<evidence type="ECO:0000256" key="4">
    <source>
        <dbReference type="ARBA" id="ARBA00023274"/>
    </source>
</evidence>
<accession>A0A0B7I4E2</accession>
<dbReference type="InterPro" id="IPR023563">
    <property type="entry name" value="Ribosomal_uL13_CS"/>
</dbReference>
<dbReference type="Gene3D" id="3.90.1180.10">
    <property type="entry name" value="Ribosomal protein L13"/>
    <property type="match status" value="1"/>
</dbReference>
<comment type="subunit">
    <text evidence="2 6">Part of the 50S ribosomal subunit.</text>
</comment>
<evidence type="ECO:0000256" key="3">
    <source>
        <dbReference type="ARBA" id="ARBA00022980"/>
    </source>
</evidence>
<dbReference type="PANTHER" id="PTHR11545">
    <property type="entry name" value="RIBOSOMAL PROTEIN L13"/>
    <property type="match status" value="1"/>
</dbReference>
<dbReference type="HAMAP" id="MF_01366">
    <property type="entry name" value="Ribosomal_uL13"/>
    <property type="match status" value="1"/>
</dbReference>
<dbReference type="PANTHER" id="PTHR11545:SF2">
    <property type="entry name" value="LARGE RIBOSOMAL SUBUNIT PROTEIN UL13M"/>
    <property type="match status" value="1"/>
</dbReference>
<dbReference type="PIRSF" id="PIRSF002181">
    <property type="entry name" value="Ribosomal_L13"/>
    <property type="match status" value="1"/>
</dbReference>
<proteinExistence type="inferred from homology"/>
<name>A0A0B7I4E2_9FLAO</name>
<dbReference type="EMBL" id="CDOK01000016">
    <property type="protein sequence ID" value="CEN46530.1"/>
    <property type="molecule type" value="Genomic_DNA"/>
</dbReference>
<evidence type="ECO:0000256" key="8">
    <source>
        <dbReference type="RuleBase" id="RU003878"/>
    </source>
</evidence>
<comment type="similarity">
    <text evidence="1 6 7">Belongs to the universal ribosomal protein uL13 family.</text>
</comment>
<dbReference type="PROSITE" id="PS00783">
    <property type="entry name" value="RIBOSOMAL_L13"/>
    <property type="match status" value="1"/>
</dbReference>
<gene>
    <name evidence="6 8 9" type="primary">rplM</name>
    <name evidence="9" type="ORF">CCAN11_1120009</name>
</gene>
<dbReference type="InterPro" id="IPR036899">
    <property type="entry name" value="Ribosomal_uL13_sf"/>
</dbReference>
<dbReference type="GO" id="GO:0017148">
    <property type="term" value="P:negative regulation of translation"/>
    <property type="evidence" value="ECO:0007669"/>
    <property type="project" value="TreeGrafter"/>
</dbReference>
<dbReference type="NCBIfam" id="TIGR01066">
    <property type="entry name" value="rplM_bact"/>
    <property type="match status" value="1"/>
</dbReference>
<keyword evidence="4 6" id="KW-0687">Ribonucleoprotein</keyword>
<dbReference type="GO" id="GO:0022625">
    <property type="term" value="C:cytosolic large ribosomal subunit"/>
    <property type="evidence" value="ECO:0007669"/>
    <property type="project" value="TreeGrafter"/>
</dbReference>
<dbReference type="GO" id="GO:0003729">
    <property type="term" value="F:mRNA binding"/>
    <property type="evidence" value="ECO:0007669"/>
    <property type="project" value="TreeGrafter"/>
</dbReference>
<sequence length="151" mass="16925">MDTLSYKTISVNKATANKKWVLVDAEGQSLGRLASKVAKLLRGKYKPEFTPHVDCGDNVIVVNVEKINLTGNKWNDKEYIRYTGHPGGQRVQTAKELLAKHPERLVEKAVKGMLPKNKLGAVILRNLKVYVGTEHKHEAQQPTTINLNELK</sequence>
<evidence type="ECO:0000256" key="6">
    <source>
        <dbReference type="HAMAP-Rule" id="MF_01366"/>
    </source>
</evidence>
<evidence type="ECO:0000313" key="9">
    <source>
        <dbReference type="EMBL" id="CEN46530.1"/>
    </source>
</evidence>
<evidence type="ECO:0000256" key="2">
    <source>
        <dbReference type="ARBA" id="ARBA00011838"/>
    </source>
</evidence>
<dbReference type="CDD" id="cd00392">
    <property type="entry name" value="Ribosomal_L13"/>
    <property type="match status" value="1"/>
</dbReference>
<dbReference type="AlphaFoldDB" id="A0A0B7I4E2"/>
<reference evidence="10" key="1">
    <citation type="submission" date="2015-01" db="EMBL/GenBank/DDBJ databases">
        <authorList>
            <person name="MANFREDI Pablo"/>
        </authorList>
    </citation>
    <scope>NUCLEOTIDE SEQUENCE [LARGE SCALE GENOMIC DNA]</scope>
    <source>
        <strain evidence="10">Cc11</strain>
    </source>
</reference>
<dbReference type="InterPro" id="IPR005822">
    <property type="entry name" value="Ribosomal_uL13"/>
</dbReference>
<dbReference type="GO" id="GO:0003735">
    <property type="term" value="F:structural constituent of ribosome"/>
    <property type="evidence" value="ECO:0007669"/>
    <property type="project" value="InterPro"/>
</dbReference>
<protein>
    <recommendedName>
        <fullName evidence="5 6">Large ribosomal subunit protein uL13</fullName>
    </recommendedName>
</protein>
<dbReference type="RefSeq" id="WP_041984478.1">
    <property type="nucleotide sequence ID" value="NZ_JBIUQU010000009.1"/>
</dbReference>
<dbReference type="SUPFAM" id="SSF52161">
    <property type="entry name" value="Ribosomal protein L13"/>
    <property type="match status" value="1"/>
</dbReference>
<keyword evidence="3 6" id="KW-0689">Ribosomal protein</keyword>
<dbReference type="FunFam" id="3.90.1180.10:FF:000001">
    <property type="entry name" value="50S ribosomal protein L13"/>
    <property type="match status" value="1"/>
</dbReference>
<evidence type="ECO:0000313" key="10">
    <source>
        <dbReference type="Proteomes" id="UP000039370"/>
    </source>
</evidence>
<organism evidence="9 10">
    <name type="scientific">Capnocytophaga canimorsus</name>
    <dbReference type="NCBI Taxonomy" id="28188"/>
    <lineage>
        <taxon>Bacteria</taxon>
        <taxon>Pseudomonadati</taxon>
        <taxon>Bacteroidota</taxon>
        <taxon>Flavobacteriia</taxon>
        <taxon>Flavobacteriales</taxon>
        <taxon>Flavobacteriaceae</taxon>
        <taxon>Capnocytophaga</taxon>
    </lineage>
</organism>
<comment type="function">
    <text evidence="6 8">This protein is one of the early assembly proteins of the 50S ribosomal subunit, although it is not seen to bind rRNA by itself. It is important during the early stages of 50S assembly.</text>
</comment>
<dbReference type="InterPro" id="IPR005823">
    <property type="entry name" value="Ribosomal_uL13_bac-type"/>
</dbReference>
<dbReference type="GO" id="GO:0006412">
    <property type="term" value="P:translation"/>
    <property type="evidence" value="ECO:0007669"/>
    <property type="project" value="UniProtKB-UniRule"/>
</dbReference>
<dbReference type="Pfam" id="PF00572">
    <property type="entry name" value="Ribosomal_L13"/>
    <property type="match status" value="1"/>
</dbReference>
<evidence type="ECO:0000256" key="7">
    <source>
        <dbReference type="RuleBase" id="RU003877"/>
    </source>
</evidence>